<dbReference type="PROSITE" id="PS51916">
    <property type="entry name" value="DEUBAD"/>
    <property type="match status" value="1"/>
</dbReference>
<dbReference type="FunFam" id="2.30.29.70:FF:000001">
    <property type="entry name" value="Proteasomal ubiquitin receptor ADRM1"/>
    <property type="match status" value="1"/>
</dbReference>
<keyword evidence="4" id="KW-0963">Cytoplasm</keyword>
<feature type="compositionally biased region" description="Polar residues" evidence="9">
    <location>
        <begin position="123"/>
        <end position="138"/>
    </location>
</feature>
<dbReference type="InterPro" id="IPR032368">
    <property type="entry name" value="RPN13_DEUBAD"/>
</dbReference>
<protein>
    <recommendedName>
        <fullName evidence="8">Proteasomal ubiquitin receptor ADRM1 homolog</fullName>
    </recommendedName>
</protein>
<evidence type="ECO:0000313" key="12">
    <source>
        <dbReference type="EMBL" id="KYQ52780.1"/>
    </source>
</evidence>
<feature type="region of interest" description="Disordered" evidence="9">
    <location>
        <begin position="424"/>
        <end position="467"/>
    </location>
</feature>
<evidence type="ECO:0000256" key="5">
    <source>
        <dbReference type="ARBA" id="ARBA00022942"/>
    </source>
</evidence>
<dbReference type="InterPro" id="IPR044868">
    <property type="entry name" value="Rpn13/ADRM1_Pru"/>
</dbReference>
<dbReference type="Pfam" id="PF16550">
    <property type="entry name" value="RPN13_C"/>
    <property type="match status" value="1"/>
</dbReference>
<evidence type="ECO:0000256" key="1">
    <source>
        <dbReference type="ARBA" id="ARBA00004123"/>
    </source>
</evidence>
<dbReference type="PROSITE" id="PS51917">
    <property type="entry name" value="PRU"/>
    <property type="match status" value="1"/>
</dbReference>
<dbReference type="InterPro" id="IPR044867">
    <property type="entry name" value="DEUBAD_dom"/>
</dbReference>
<feature type="compositionally biased region" description="Acidic residues" evidence="9">
    <location>
        <begin position="458"/>
        <end position="467"/>
    </location>
</feature>
<feature type="region of interest" description="Disordered" evidence="9">
    <location>
        <begin position="177"/>
        <end position="240"/>
    </location>
</feature>
<evidence type="ECO:0000256" key="9">
    <source>
        <dbReference type="SAM" id="MobiDB-lite"/>
    </source>
</evidence>
<dbReference type="GO" id="GO:0008541">
    <property type="term" value="C:proteasome regulatory particle, lid subcomplex"/>
    <property type="evidence" value="ECO:0007669"/>
    <property type="project" value="TreeGrafter"/>
</dbReference>
<proteinExistence type="inferred from homology"/>
<accession>A0A151WY07</accession>
<keyword evidence="5" id="KW-0647">Proteasome</keyword>
<evidence type="ECO:0000256" key="2">
    <source>
        <dbReference type="ARBA" id="ARBA00004496"/>
    </source>
</evidence>
<dbReference type="Gene3D" id="2.30.29.70">
    <property type="entry name" value="Proteasomal ubiquitin receptor Rpn13/ADRM1"/>
    <property type="match status" value="1"/>
</dbReference>
<dbReference type="InterPro" id="IPR006773">
    <property type="entry name" value="Rpn13/ADRM1"/>
</dbReference>
<reference evidence="12 13" key="1">
    <citation type="submission" date="2015-09" db="EMBL/GenBank/DDBJ databases">
        <title>Trachymyrmex zeteki WGS genome.</title>
        <authorList>
            <person name="Nygaard S."/>
            <person name="Hu H."/>
            <person name="Boomsma J."/>
            <person name="Zhang G."/>
        </authorList>
    </citation>
    <scope>NUCLEOTIDE SEQUENCE [LARGE SCALE GENOMIC DNA]</scope>
    <source>
        <strain evidence="12">Tzet28-1</strain>
        <tissue evidence="12">Whole body</tissue>
    </source>
</reference>
<evidence type="ECO:0000259" key="10">
    <source>
        <dbReference type="PROSITE" id="PS51916"/>
    </source>
</evidence>
<dbReference type="InterPro" id="IPR038633">
    <property type="entry name" value="Rpn13/ADRM1_Pru_sf"/>
</dbReference>
<keyword evidence="6" id="KW-0539">Nucleus</keyword>
<dbReference type="CDD" id="cd13314">
    <property type="entry name" value="PH_Rpn13"/>
    <property type="match status" value="1"/>
</dbReference>
<feature type="compositionally biased region" description="Low complexity" evidence="9">
    <location>
        <begin position="184"/>
        <end position="198"/>
    </location>
</feature>
<evidence type="ECO:0000256" key="6">
    <source>
        <dbReference type="ARBA" id="ARBA00023242"/>
    </source>
</evidence>
<dbReference type="InterPro" id="IPR038108">
    <property type="entry name" value="RPN13_DEUBAD_sf"/>
</dbReference>
<dbReference type="AlphaFoldDB" id="A0A151WY07"/>
<evidence type="ECO:0000256" key="3">
    <source>
        <dbReference type="ARBA" id="ARBA00009216"/>
    </source>
</evidence>
<gene>
    <name evidence="12" type="ORF">ALC60_08069</name>
</gene>
<comment type="subcellular location">
    <subcellularLocation>
        <location evidence="2">Cytoplasm</location>
    </subcellularLocation>
    <subcellularLocation>
        <location evidence="1">Nucleus</location>
    </subcellularLocation>
</comment>
<feature type="region of interest" description="Disordered" evidence="9">
    <location>
        <begin position="120"/>
        <end position="144"/>
    </location>
</feature>
<evidence type="ECO:0000256" key="8">
    <source>
        <dbReference type="ARBA" id="ARBA00070663"/>
    </source>
</evidence>
<keyword evidence="12" id="KW-0675">Receptor</keyword>
<dbReference type="Gene3D" id="1.10.2020.20">
    <property type="match status" value="1"/>
</dbReference>
<dbReference type="STRING" id="64791.A0A151WY07"/>
<feature type="domain" description="Pru" evidence="11">
    <location>
        <begin position="14"/>
        <end position="127"/>
    </location>
</feature>
<dbReference type="Proteomes" id="UP000075809">
    <property type="component" value="Unassembled WGS sequence"/>
</dbReference>
<feature type="compositionally biased region" description="Low complexity" evidence="9">
    <location>
        <begin position="215"/>
        <end position="240"/>
    </location>
</feature>
<dbReference type="PANTHER" id="PTHR12225">
    <property type="entry name" value="ADHESION REGULATING MOLECULE 1 110 KDA CELL MEMBRANE GLYCOPROTEIN"/>
    <property type="match status" value="1"/>
</dbReference>
<dbReference type="Pfam" id="PF04683">
    <property type="entry name" value="Rpn13_ADRM1_Pru"/>
    <property type="match status" value="1"/>
</dbReference>
<comment type="function">
    <text evidence="7">May function as a proteasomal ubiquitin receptor. May promote the deubiquitinating activity associated with the 26S proteasome.</text>
</comment>
<feature type="domain" description="DEUBAD" evidence="10">
    <location>
        <begin position="308"/>
        <end position="435"/>
    </location>
</feature>
<keyword evidence="13" id="KW-1185">Reference proteome</keyword>
<evidence type="ECO:0000313" key="13">
    <source>
        <dbReference type="Proteomes" id="UP000075809"/>
    </source>
</evidence>
<sequence>MSSGALFGNNASRGASKNLVEFKAGKMTVKGKMVYPDTRKGQLYVYQSDDSLMHFCWKDRTTGVVEDDLIIFPDDCEFKHVSQCKTGRVYLLRFKSSNKKFFFWLQDLKTDKDEEHCRKINDVLNNPPTPGSQRSGGTNAEGDLQNLLNNMSQQQLIQLFGGVGQIGGLGSLLGTMNRPHGVQSTRASTTTSSTPATTNVTRPPHSLTPGPNTDSKSSSNNKSSTKTTAPSTPAATAAAPSNRIQLSDLQNFLSEIPTPSRTEPTVQINIYVELIYKIKIRGAEEQQGMVFSLFNTILCLNFSWLSETLALLSSWGSFSGYVCCFRPATAQLIVRQRGVATELTNAIPTAISTTESLESAMNVHLPPGDNLSTTLSSPQFSQALSMFWSALQSGQAGPVIRQFGLGSDAVNAAASGNIEEFVSALESEAKNGQGQQAQQGQDDKNKKQSSAASPDKKDDDDEGMALD</sequence>
<evidence type="ECO:0000256" key="7">
    <source>
        <dbReference type="ARBA" id="ARBA00054744"/>
    </source>
</evidence>
<evidence type="ECO:0000259" key="11">
    <source>
        <dbReference type="PROSITE" id="PS51917"/>
    </source>
</evidence>
<comment type="similarity">
    <text evidence="3">Belongs to the ADRM1 family.</text>
</comment>
<dbReference type="GO" id="GO:0070628">
    <property type="term" value="F:proteasome binding"/>
    <property type="evidence" value="ECO:0007669"/>
    <property type="project" value="TreeGrafter"/>
</dbReference>
<feature type="compositionally biased region" description="Low complexity" evidence="9">
    <location>
        <begin position="430"/>
        <end position="440"/>
    </location>
</feature>
<dbReference type="GO" id="GO:0005634">
    <property type="term" value="C:nucleus"/>
    <property type="evidence" value="ECO:0007669"/>
    <property type="project" value="UniProtKB-SubCell"/>
</dbReference>
<dbReference type="GO" id="GO:0061133">
    <property type="term" value="F:endopeptidase activator activity"/>
    <property type="evidence" value="ECO:0007669"/>
    <property type="project" value="TreeGrafter"/>
</dbReference>
<evidence type="ECO:0000256" key="4">
    <source>
        <dbReference type="ARBA" id="ARBA00022490"/>
    </source>
</evidence>
<name>A0A151WY07_9HYME</name>
<dbReference type="EMBL" id="KQ982652">
    <property type="protein sequence ID" value="KYQ52780.1"/>
    <property type="molecule type" value="Genomic_DNA"/>
</dbReference>
<dbReference type="GO" id="GO:0005737">
    <property type="term" value="C:cytoplasm"/>
    <property type="evidence" value="ECO:0007669"/>
    <property type="project" value="UniProtKB-SubCell"/>
</dbReference>
<organism evidence="12 13">
    <name type="scientific">Mycetomoellerius zeteki</name>
    <dbReference type="NCBI Taxonomy" id="64791"/>
    <lineage>
        <taxon>Eukaryota</taxon>
        <taxon>Metazoa</taxon>
        <taxon>Ecdysozoa</taxon>
        <taxon>Arthropoda</taxon>
        <taxon>Hexapoda</taxon>
        <taxon>Insecta</taxon>
        <taxon>Pterygota</taxon>
        <taxon>Neoptera</taxon>
        <taxon>Endopterygota</taxon>
        <taxon>Hymenoptera</taxon>
        <taxon>Apocrita</taxon>
        <taxon>Aculeata</taxon>
        <taxon>Formicoidea</taxon>
        <taxon>Formicidae</taxon>
        <taxon>Myrmicinae</taxon>
        <taxon>Mycetomoellerius</taxon>
    </lineage>
</organism>
<dbReference type="PANTHER" id="PTHR12225:SF0">
    <property type="entry name" value="PROTEASOMAL UBIQUITIN RECEPTOR ADRM1"/>
    <property type="match status" value="1"/>
</dbReference>